<name>Q4UAP9_THEAN</name>
<dbReference type="InParanoid" id="Q4UAP9"/>
<dbReference type="VEuPathDB" id="PiroplasmaDB:TA17240"/>
<keyword evidence="5" id="KW-0812">Transmembrane</keyword>
<dbReference type="PROSITE" id="PS50016">
    <property type="entry name" value="ZF_PHD_2"/>
    <property type="match status" value="1"/>
</dbReference>
<evidence type="ECO:0000256" key="4">
    <source>
        <dbReference type="PROSITE-ProRule" id="PRU00146"/>
    </source>
</evidence>
<dbReference type="SMART" id="SM00249">
    <property type="entry name" value="PHD"/>
    <property type="match status" value="2"/>
</dbReference>
<dbReference type="SUPFAM" id="SSF57903">
    <property type="entry name" value="FYVE/PHD zinc finger"/>
    <property type="match status" value="2"/>
</dbReference>
<keyword evidence="5" id="KW-0472">Membrane</keyword>
<evidence type="ECO:0000313" key="7">
    <source>
        <dbReference type="EMBL" id="CAI76102.1"/>
    </source>
</evidence>
<feature type="domain" description="PHD-type" evidence="6">
    <location>
        <begin position="80"/>
        <end position="132"/>
    </location>
</feature>
<proteinExistence type="predicted"/>
<dbReference type="PROSITE" id="PS01359">
    <property type="entry name" value="ZF_PHD_1"/>
    <property type="match status" value="1"/>
</dbReference>
<dbReference type="InterPro" id="IPR019786">
    <property type="entry name" value="Zinc_finger_PHD-type_CS"/>
</dbReference>
<evidence type="ECO:0000256" key="2">
    <source>
        <dbReference type="ARBA" id="ARBA00022771"/>
    </source>
</evidence>
<protein>
    <submittedName>
        <fullName evidence="7">Zinc-finger protein, putative</fullName>
    </submittedName>
</protein>
<keyword evidence="2 4" id="KW-0863">Zinc-finger</keyword>
<dbReference type="Proteomes" id="UP000001950">
    <property type="component" value="Chromosome 4"/>
</dbReference>
<dbReference type="GO" id="GO:0003714">
    <property type="term" value="F:transcription corepressor activity"/>
    <property type="evidence" value="ECO:0007669"/>
    <property type="project" value="InterPro"/>
</dbReference>
<feature type="transmembrane region" description="Helical" evidence="5">
    <location>
        <begin position="143"/>
        <end position="163"/>
    </location>
</feature>
<dbReference type="InterPro" id="IPR042163">
    <property type="entry name" value="PHF12"/>
</dbReference>
<evidence type="ECO:0000259" key="6">
    <source>
        <dbReference type="PROSITE" id="PS50016"/>
    </source>
</evidence>
<dbReference type="OMA" id="VIRYPWH"/>
<dbReference type="InterPro" id="IPR001965">
    <property type="entry name" value="Znf_PHD"/>
</dbReference>
<reference evidence="7 8" key="1">
    <citation type="journal article" date="2005" name="Science">
        <title>Genome of the host-cell transforming parasite Theileria annulata compared with T. parva.</title>
        <authorList>
            <person name="Pain A."/>
            <person name="Renauld H."/>
            <person name="Berriman M."/>
            <person name="Murphy L."/>
            <person name="Yeats C.A."/>
            <person name="Weir W."/>
            <person name="Kerhornou A."/>
            <person name="Aslett M."/>
            <person name="Bishop R."/>
            <person name="Bouchier C."/>
            <person name="Cochet M."/>
            <person name="Coulson R.M.R."/>
            <person name="Cronin A."/>
            <person name="de Villiers E.P."/>
            <person name="Fraser A."/>
            <person name="Fosker N."/>
            <person name="Gardner M."/>
            <person name="Goble A."/>
            <person name="Griffiths-Jones S."/>
            <person name="Harris D.E."/>
            <person name="Katzer F."/>
            <person name="Larke N."/>
            <person name="Lord A."/>
            <person name="Maser P."/>
            <person name="McKellar S."/>
            <person name="Mooney P."/>
            <person name="Morton F."/>
            <person name="Nene V."/>
            <person name="O'Neil S."/>
            <person name="Price C."/>
            <person name="Quail M.A."/>
            <person name="Rabbinowitsch E."/>
            <person name="Rawlings N.D."/>
            <person name="Rutter S."/>
            <person name="Saunders D."/>
            <person name="Seeger K."/>
            <person name="Shah T."/>
            <person name="Squares R."/>
            <person name="Squares S."/>
            <person name="Tivey A."/>
            <person name="Walker A.R."/>
            <person name="Woodward J."/>
            <person name="Dobbelaere D.A.E."/>
            <person name="Langsley G."/>
            <person name="Rajandream M.A."/>
            <person name="McKeever D."/>
            <person name="Shiels B."/>
            <person name="Tait A."/>
            <person name="Barrell B.G."/>
            <person name="Hall N."/>
        </authorList>
    </citation>
    <scope>NUCLEOTIDE SEQUENCE [LARGE SCALE GENOMIC DNA]</scope>
    <source>
        <strain evidence="8">Ankara</strain>
    </source>
</reference>
<dbReference type="KEGG" id="tan:TA17240"/>
<dbReference type="Pfam" id="PF00628">
    <property type="entry name" value="PHD"/>
    <property type="match status" value="1"/>
</dbReference>
<dbReference type="InterPro" id="IPR013083">
    <property type="entry name" value="Znf_RING/FYVE/PHD"/>
</dbReference>
<dbReference type="Gene3D" id="3.30.40.10">
    <property type="entry name" value="Zinc/RING finger domain, C3HC4 (zinc finger)"/>
    <property type="match status" value="2"/>
</dbReference>
<keyword evidence="5" id="KW-1133">Transmembrane helix</keyword>
<evidence type="ECO:0000256" key="5">
    <source>
        <dbReference type="SAM" id="Phobius"/>
    </source>
</evidence>
<dbReference type="STRING" id="5874.Q4UAP9"/>
<dbReference type="eggNOG" id="KOG1512">
    <property type="taxonomic scope" value="Eukaryota"/>
</dbReference>
<feature type="transmembrane region" description="Helical" evidence="5">
    <location>
        <begin position="169"/>
        <end position="188"/>
    </location>
</feature>
<evidence type="ECO:0000313" key="8">
    <source>
        <dbReference type="Proteomes" id="UP000001950"/>
    </source>
</evidence>
<gene>
    <name evidence="7" type="ORF">TA17240</name>
</gene>
<keyword evidence="1" id="KW-0479">Metal-binding</keyword>
<keyword evidence="8" id="KW-1185">Reference proteome</keyword>
<dbReference type="EMBL" id="CR940353">
    <property type="protein sequence ID" value="CAI76102.1"/>
    <property type="molecule type" value="Genomic_DNA"/>
</dbReference>
<dbReference type="InterPro" id="IPR011011">
    <property type="entry name" value="Znf_FYVE_PHD"/>
</dbReference>
<dbReference type="RefSeq" id="XP_952728.1">
    <property type="nucleotide sequence ID" value="XM_947635.1"/>
</dbReference>
<evidence type="ECO:0000256" key="1">
    <source>
        <dbReference type="ARBA" id="ARBA00022723"/>
    </source>
</evidence>
<keyword evidence="3" id="KW-0862">Zinc</keyword>
<dbReference type="GO" id="GO:0006357">
    <property type="term" value="P:regulation of transcription by RNA polymerase II"/>
    <property type="evidence" value="ECO:0007669"/>
    <property type="project" value="TreeGrafter"/>
</dbReference>
<dbReference type="GeneID" id="3862604"/>
<organism evidence="7 8">
    <name type="scientific">Theileria annulata</name>
    <dbReference type="NCBI Taxonomy" id="5874"/>
    <lineage>
        <taxon>Eukaryota</taxon>
        <taxon>Sar</taxon>
        <taxon>Alveolata</taxon>
        <taxon>Apicomplexa</taxon>
        <taxon>Aconoidasida</taxon>
        <taxon>Piroplasmida</taxon>
        <taxon>Theileriidae</taxon>
        <taxon>Theileria</taxon>
    </lineage>
</organism>
<dbReference type="AlphaFoldDB" id="Q4UAP9"/>
<dbReference type="GO" id="GO:0005634">
    <property type="term" value="C:nucleus"/>
    <property type="evidence" value="ECO:0007669"/>
    <property type="project" value="TreeGrafter"/>
</dbReference>
<dbReference type="PANTHER" id="PTHR46309:SF1">
    <property type="entry name" value="PHD FINGER PROTEIN 12"/>
    <property type="match status" value="1"/>
</dbReference>
<evidence type="ECO:0000256" key="3">
    <source>
        <dbReference type="ARBA" id="ARBA00022833"/>
    </source>
</evidence>
<dbReference type="InterPro" id="IPR019787">
    <property type="entry name" value="Znf_PHD-finger"/>
</dbReference>
<sequence>MKERIPNSDSTDGFNVPLLGDDNGESRFEITCYSRSCKDIFIKDKLICCTTCRKCYHSKCNKPPLHYDIVIRYPWHCNSCKICVNCNEAENGVSSTLLICDSCDRAFHMECTRSKYTEIPSGNWYCDDCQYCKSCDIKFSEHAVIVLFFSYFLWFPPIRTLILHKFIKFNTVMCIIVMNFCCVCSKSINSIDNRQNKKVVCNRCSQTHTLTVLNRREIVINLKAVKSHEFVTIATKF</sequence>
<dbReference type="GO" id="GO:0008270">
    <property type="term" value="F:zinc ion binding"/>
    <property type="evidence" value="ECO:0007669"/>
    <property type="project" value="UniProtKB-KW"/>
</dbReference>
<accession>Q4UAP9</accession>
<dbReference type="PANTHER" id="PTHR46309">
    <property type="entry name" value="PHD FINGER PROTEIN 12"/>
    <property type="match status" value="1"/>
</dbReference>
<dbReference type="OrthoDB" id="787137at2759"/>